<evidence type="ECO:0000256" key="1">
    <source>
        <dbReference type="SAM" id="Phobius"/>
    </source>
</evidence>
<dbReference type="Proteomes" id="UP000271098">
    <property type="component" value="Unassembled WGS sequence"/>
</dbReference>
<feature type="transmembrane region" description="Helical" evidence="1">
    <location>
        <begin position="51"/>
        <end position="74"/>
    </location>
</feature>
<keyword evidence="1" id="KW-0812">Transmembrane</keyword>
<keyword evidence="1" id="KW-1133">Transmembrane helix</keyword>
<dbReference type="AlphaFoldDB" id="A0A3P7MFM5"/>
<keyword evidence="3" id="KW-1185">Reference proteome</keyword>
<dbReference type="EMBL" id="UYRT01079715">
    <property type="protein sequence ID" value="VDN21258.1"/>
    <property type="molecule type" value="Genomic_DNA"/>
</dbReference>
<sequence>MMSKPEPEPRVLGAVESKRVSYLKPRSRISVFWDRLLYNVRYTSRHWKDRVYVRFTVGILIYTVGLYAFIIKYYGTEHPLNRYQWRQMKKRGQLSEEMLRYLMSKPEPEPRVLGAVESKRVSYLKPRSRISVFWDRLLYNVRYTSRHWKDRVYVRFTVGILIYTVG</sequence>
<name>A0A3P7MFM5_9BILA</name>
<dbReference type="OrthoDB" id="5861055at2759"/>
<evidence type="ECO:0000313" key="3">
    <source>
        <dbReference type="Proteomes" id="UP000271098"/>
    </source>
</evidence>
<evidence type="ECO:0000313" key="2">
    <source>
        <dbReference type="EMBL" id="VDN21258.1"/>
    </source>
</evidence>
<reference evidence="2 3" key="1">
    <citation type="submission" date="2018-11" db="EMBL/GenBank/DDBJ databases">
        <authorList>
            <consortium name="Pathogen Informatics"/>
        </authorList>
    </citation>
    <scope>NUCLEOTIDE SEQUENCE [LARGE SCALE GENOMIC DNA]</scope>
</reference>
<protein>
    <submittedName>
        <fullName evidence="2">Uncharacterized protein</fullName>
    </submittedName>
</protein>
<gene>
    <name evidence="2" type="ORF">GPUH_LOCUS12906</name>
</gene>
<organism evidence="2 3">
    <name type="scientific">Gongylonema pulchrum</name>
    <dbReference type="NCBI Taxonomy" id="637853"/>
    <lineage>
        <taxon>Eukaryota</taxon>
        <taxon>Metazoa</taxon>
        <taxon>Ecdysozoa</taxon>
        <taxon>Nematoda</taxon>
        <taxon>Chromadorea</taxon>
        <taxon>Rhabditida</taxon>
        <taxon>Spirurina</taxon>
        <taxon>Spiruromorpha</taxon>
        <taxon>Spiruroidea</taxon>
        <taxon>Gongylonematidae</taxon>
        <taxon>Gongylonema</taxon>
    </lineage>
</organism>
<proteinExistence type="predicted"/>
<keyword evidence="1" id="KW-0472">Membrane</keyword>
<accession>A0A3P7MFM5</accession>